<dbReference type="PROSITE" id="PS51257">
    <property type="entry name" value="PROKAR_LIPOPROTEIN"/>
    <property type="match status" value="1"/>
</dbReference>
<comment type="caution">
    <text evidence="7">The sequence shown here is derived from an EMBL/GenBank/DDBJ whole genome shotgun (WGS) entry which is preliminary data.</text>
</comment>
<dbReference type="Gene3D" id="3.40.190.10">
    <property type="entry name" value="Periplasmic binding protein-like II"/>
    <property type="match status" value="2"/>
</dbReference>
<organism evidence="7 8">
    <name type="scientific">Paenibacillus agricola</name>
    <dbReference type="NCBI Taxonomy" id="2716264"/>
    <lineage>
        <taxon>Bacteria</taxon>
        <taxon>Bacillati</taxon>
        <taxon>Bacillota</taxon>
        <taxon>Bacilli</taxon>
        <taxon>Bacillales</taxon>
        <taxon>Paenibacillaceae</taxon>
        <taxon>Paenibacillus</taxon>
    </lineage>
</organism>
<name>A0ABX0J1H5_9BACL</name>
<dbReference type="PANTHER" id="PTHR43649:SF33">
    <property type="entry name" value="POLYGALACTURONAN_RHAMNOGALACTURONAN-BINDING PROTEIN YTCQ"/>
    <property type="match status" value="1"/>
</dbReference>
<dbReference type="EMBL" id="JAAOIW010000003">
    <property type="protein sequence ID" value="NHN30172.1"/>
    <property type="molecule type" value="Genomic_DNA"/>
</dbReference>
<evidence type="ECO:0000256" key="5">
    <source>
        <dbReference type="ARBA" id="ARBA00023288"/>
    </source>
</evidence>
<reference evidence="7" key="1">
    <citation type="submission" date="2020-03" db="EMBL/GenBank/DDBJ databases">
        <title>Draft sequencing of Paenibacilllus sp. S3N08.</title>
        <authorList>
            <person name="Kim D.-U."/>
        </authorList>
    </citation>
    <scope>NUCLEOTIDE SEQUENCE</scope>
    <source>
        <strain evidence="7">S3N08</strain>
    </source>
</reference>
<keyword evidence="2 6" id="KW-0732">Signal</keyword>
<keyword evidence="4" id="KW-0564">Palmitate</keyword>
<feature type="signal peptide" evidence="6">
    <location>
        <begin position="1"/>
        <end position="23"/>
    </location>
</feature>
<sequence length="510" mass="56968">MKHLLRSKRAVAASLSLSLMVVAGCSGGGTPAATPAAETKKEETGPVTFKVAFDYNVDPQGMSLTDNEYIKYLKEKTGVEIQINSPGTAGYVEKINVLMASGNYPDALALSDGDKDLILKYANDDLLADLSPYINDTAKYPNIKKYMPDSSWLPVTDKGKVWAFPYNRPDGLSQVVYVNKEWLTKLNLQPPKTIDEFYTVMKAFAEKDPDGNGKNDTFGLLTNSTVDAGARIFKAGFNAEAYSIKDGKVTPPEITNEYKEYLKYLNKLVAEKILDPEFPTITSAIFQQKFKTLRYGVISGFWHYPSGLEIPKDVMDKYMAIELPAQKDGKPSVFTYPSLNRHYIAIPKSTKNIDRLMKFLDWAVSPEGMKFSMIGIPDVNYKETNGKIEAAKQLAPIHWAFSLVRTGQLNDDIKKYIGVVYPPQAVDNLTMANKIGKLDTLRAALPYYPDLAGFNLKKIVDEYTTKAVLGNADVDKTWDEYVARWRSAGGDKAIQYWTDWYNKEGKAVVK</sequence>
<protein>
    <submittedName>
        <fullName evidence="7">Extracellular solute-binding protein</fullName>
    </submittedName>
</protein>
<dbReference type="Pfam" id="PF01547">
    <property type="entry name" value="SBP_bac_1"/>
    <property type="match status" value="1"/>
</dbReference>
<dbReference type="InterPro" id="IPR006059">
    <property type="entry name" value="SBP"/>
</dbReference>
<dbReference type="InterPro" id="IPR050490">
    <property type="entry name" value="Bact_solute-bd_prot1"/>
</dbReference>
<dbReference type="PANTHER" id="PTHR43649">
    <property type="entry name" value="ARABINOSE-BINDING PROTEIN-RELATED"/>
    <property type="match status" value="1"/>
</dbReference>
<gene>
    <name evidence="7" type="ORF">G9U52_10040</name>
</gene>
<evidence type="ECO:0000256" key="6">
    <source>
        <dbReference type="SAM" id="SignalP"/>
    </source>
</evidence>
<dbReference type="Proteomes" id="UP001165962">
    <property type="component" value="Unassembled WGS sequence"/>
</dbReference>
<proteinExistence type="predicted"/>
<dbReference type="SUPFAM" id="SSF53850">
    <property type="entry name" value="Periplasmic binding protein-like II"/>
    <property type="match status" value="1"/>
</dbReference>
<feature type="chain" id="PRO_5047111074" evidence="6">
    <location>
        <begin position="24"/>
        <end position="510"/>
    </location>
</feature>
<dbReference type="RefSeq" id="WP_166148911.1">
    <property type="nucleotide sequence ID" value="NZ_JAAOIW010000003.1"/>
</dbReference>
<keyword evidence="5" id="KW-0449">Lipoprotein</keyword>
<evidence type="ECO:0000313" key="8">
    <source>
        <dbReference type="Proteomes" id="UP001165962"/>
    </source>
</evidence>
<accession>A0ABX0J1H5</accession>
<keyword evidence="1" id="KW-1003">Cell membrane</keyword>
<evidence type="ECO:0000313" key="7">
    <source>
        <dbReference type="EMBL" id="NHN30172.1"/>
    </source>
</evidence>
<keyword evidence="8" id="KW-1185">Reference proteome</keyword>
<evidence type="ECO:0000256" key="1">
    <source>
        <dbReference type="ARBA" id="ARBA00022475"/>
    </source>
</evidence>
<evidence type="ECO:0000256" key="2">
    <source>
        <dbReference type="ARBA" id="ARBA00022729"/>
    </source>
</evidence>
<evidence type="ECO:0000256" key="4">
    <source>
        <dbReference type="ARBA" id="ARBA00023139"/>
    </source>
</evidence>
<keyword evidence="3" id="KW-0472">Membrane</keyword>
<evidence type="ECO:0000256" key="3">
    <source>
        <dbReference type="ARBA" id="ARBA00023136"/>
    </source>
</evidence>